<reference evidence="9 10" key="1">
    <citation type="submission" date="2016-10" db="EMBL/GenBank/DDBJ databases">
        <authorList>
            <person name="de Groot N.N."/>
        </authorList>
    </citation>
    <scope>NUCLEOTIDE SEQUENCE [LARGE SCALE GENOMIC DNA]</scope>
    <source>
        <strain evidence="9 10">CGMCC 1.11030</strain>
    </source>
</reference>
<dbReference type="InterPro" id="IPR006037">
    <property type="entry name" value="RCK_C"/>
</dbReference>
<evidence type="ECO:0000259" key="8">
    <source>
        <dbReference type="PROSITE" id="PS51202"/>
    </source>
</evidence>
<dbReference type="RefSeq" id="WP_092864757.1">
    <property type="nucleotide sequence ID" value="NZ_FOQH01000013.1"/>
</dbReference>
<dbReference type="Proteomes" id="UP000199377">
    <property type="component" value="Unassembled WGS sequence"/>
</dbReference>
<dbReference type="Pfam" id="PF02080">
    <property type="entry name" value="TrkA_C"/>
    <property type="match status" value="1"/>
</dbReference>
<evidence type="ECO:0000256" key="1">
    <source>
        <dbReference type="ARBA" id="ARBA00004141"/>
    </source>
</evidence>
<evidence type="ECO:0000313" key="9">
    <source>
        <dbReference type="EMBL" id="SFJ06328.1"/>
    </source>
</evidence>
<dbReference type="EMBL" id="FOQH01000013">
    <property type="protein sequence ID" value="SFJ06328.1"/>
    <property type="molecule type" value="Genomic_DNA"/>
</dbReference>
<keyword evidence="6 7" id="KW-0472">Membrane</keyword>
<dbReference type="PANTHER" id="PTHR43652">
    <property type="entry name" value="BASIC AMINO ACID ANTIPORTER YFCC-RELATED"/>
    <property type="match status" value="1"/>
</dbReference>
<dbReference type="SUPFAM" id="SSF116726">
    <property type="entry name" value="TrkA C-terminal domain-like"/>
    <property type="match status" value="2"/>
</dbReference>
<dbReference type="AlphaFoldDB" id="A0A1I3NAJ3"/>
<feature type="transmembrane region" description="Helical" evidence="7">
    <location>
        <begin position="435"/>
        <end position="463"/>
    </location>
</feature>
<dbReference type="Pfam" id="PF03600">
    <property type="entry name" value="CitMHS"/>
    <property type="match status" value="1"/>
</dbReference>
<keyword evidence="5 7" id="KW-1133">Transmembrane helix</keyword>
<dbReference type="GO" id="GO:0008324">
    <property type="term" value="F:monoatomic cation transmembrane transporter activity"/>
    <property type="evidence" value="ECO:0007669"/>
    <property type="project" value="InterPro"/>
</dbReference>
<feature type="transmembrane region" description="Helical" evidence="7">
    <location>
        <begin position="47"/>
        <end position="67"/>
    </location>
</feature>
<dbReference type="PANTHER" id="PTHR43652:SF2">
    <property type="entry name" value="BASIC AMINO ACID ANTIPORTER YFCC-RELATED"/>
    <property type="match status" value="1"/>
</dbReference>
<feature type="transmembrane region" description="Helical" evidence="7">
    <location>
        <begin position="475"/>
        <end position="505"/>
    </location>
</feature>
<feature type="transmembrane region" description="Helical" evidence="7">
    <location>
        <begin position="174"/>
        <end position="196"/>
    </location>
</feature>
<dbReference type="STRING" id="1114924.SAMN05216258_11313"/>
<dbReference type="OrthoDB" id="9809303at2"/>
<evidence type="ECO:0000313" key="10">
    <source>
        <dbReference type="Proteomes" id="UP000199377"/>
    </source>
</evidence>
<accession>A0A1I3NAJ3</accession>
<feature type="domain" description="RCK C-terminal" evidence="8">
    <location>
        <begin position="285"/>
        <end position="371"/>
    </location>
</feature>
<keyword evidence="4" id="KW-0677">Repeat</keyword>
<sequence length="577" mass="57925">MTADQIAILALLAGLLAAFASGRFRLEVVALSGLALGAALGLVPADRIFSGFANPAVITVVEILLIVRLLSRARLLEAATERLLARLRGPGRARAALLALAAALSSVMNNVGAFALMLPVVQAAARRTGLAPRAILLPVSYATLLGGLCTLIGTPPNLLASEALSDAVGRGFGFFDFALAGVPAALAGLAALLLWAPRVLDPDPEEAQALDPSPVVAELTLPEGSPLVGRALADLPRGLAVRGIERAGRAVSPLWPRTPLAAGDRLLAEADPRTLDALRAEGALALAAAAPARGAEPMQAVISPASPLVGSPAGALAFLEDAGARLVAVGLGPRPRLIEGRLADLRLGVGDVLHLEGPPEALRRALGERDALLLAPGPEETGPAPPLWPLAAFGLGVAAAGFGLADPAAAFGAVLLALLLGGALRLRAGLASLDWGVIVMLAAMIPLGEAAATTGAAASLAGAVASLPAVASPPLAIGAILLLAAALTPLVNNAALVVALAPIAVELAEVSGAPPQPFLIALAAGASLDFLTPFGHHNNTLAHGLGGYRFSDFPRAGWPVLLSAAAAAWAATVLFWT</sequence>
<feature type="transmembrane region" description="Helical" evidence="7">
    <location>
        <begin position="390"/>
        <end position="423"/>
    </location>
</feature>
<keyword evidence="10" id="KW-1185">Reference proteome</keyword>
<protein>
    <submittedName>
        <fullName evidence="9">Di-and tricarboxylate transporter</fullName>
    </submittedName>
</protein>
<gene>
    <name evidence="9" type="ORF">SAMN05216258_11313</name>
</gene>
<keyword evidence="2" id="KW-0813">Transport</keyword>
<comment type="subcellular location">
    <subcellularLocation>
        <location evidence="1">Membrane</location>
        <topology evidence="1">Multi-pass membrane protein</topology>
    </subcellularLocation>
</comment>
<evidence type="ECO:0000256" key="5">
    <source>
        <dbReference type="ARBA" id="ARBA00022989"/>
    </source>
</evidence>
<evidence type="ECO:0000256" key="4">
    <source>
        <dbReference type="ARBA" id="ARBA00022737"/>
    </source>
</evidence>
<feature type="transmembrane region" description="Helical" evidence="7">
    <location>
        <begin position="95"/>
        <end position="118"/>
    </location>
</feature>
<dbReference type="GO" id="GO:0005886">
    <property type="term" value="C:plasma membrane"/>
    <property type="evidence" value="ECO:0007669"/>
    <property type="project" value="TreeGrafter"/>
</dbReference>
<dbReference type="InterPro" id="IPR051679">
    <property type="entry name" value="DASS-Related_Transporters"/>
</dbReference>
<dbReference type="GO" id="GO:0006813">
    <property type="term" value="P:potassium ion transport"/>
    <property type="evidence" value="ECO:0007669"/>
    <property type="project" value="InterPro"/>
</dbReference>
<proteinExistence type="predicted"/>
<evidence type="ECO:0000256" key="6">
    <source>
        <dbReference type="ARBA" id="ARBA00023136"/>
    </source>
</evidence>
<evidence type="ECO:0000256" key="2">
    <source>
        <dbReference type="ARBA" id="ARBA00022448"/>
    </source>
</evidence>
<feature type="transmembrane region" description="Helical" evidence="7">
    <location>
        <begin position="130"/>
        <end position="153"/>
    </location>
</feature>
<name>A0A1I3NAJ3_9RHOB</name>
<organism evidence="9 10">
    <name type="scientific">Albimonas pacifica</name>
    <dbReference type="NCBI Taxonomy" id="1114924"/>
    <lineage>
        <taxon>Bacteria</taxon>
        <taxon>Pseudomonadati</taxon>
        <taxon>Pseudomonadota</taxon>
        <taxon>Alphaproteobacteria</taxon>
        <taxon>Rhodobacterales</taxon>
        <taxon>Paracoccaceae</taxon>
        <taxon>Albimonas</taxon>
    </lineage>
</organism>
<feature type="transmembrane region" description="Helical" evidence="7">
    <location>
        <begin position="556"/>
        <end position="576"/>
    </location>
</feature>
<dbReference type="InterPro" id="IPR004680">
    <property type="entry name" value="Cit_transptr-like_dom"/>
</dbReference>
<evidence type="ECO:0000256" key="3">
    <source>
        <dbReference type="ARBA" id="ARBA00022692"/>
    </source>
</evidence>
<dbReference type="Gene3D" id="3.30.70.1450">
    <property type="entry name" value="Regulator of K+ conductance, C-terminal domain"/>
    <property type="match status" value="2"/>
</dbReference>
<dbReference type="InterPro" id="IPR036721">
    <property type="entry name" value="RCK_C_sf"/>
</dbReference>
<dbReference type="PROSITE" id="PS51202">
    <property type="entry name" value="RCK_C"/>
    <property type="match status" value="2"/>
</dbReference>
<evidence type="ECO:0000256" key="7">
    <source>
        <dbReference type="SAM" id="Phobius"/>
    </source>
</evidence>
<feature type="domain" description="RCK C-terminal" evidence="8">
    <location>
        <begin position="203"/>
        <end position="284"/>
    </location>
</feature>
<keyword evidence="3 7" id="KW-0812">Transmembrane</keyword>